<accession>A0ABY8CQB5</accession>
<organism evidence="7 8">
    <name type="scientific">Encephalitozoon hellem</name>
    <name type="common">Microsporidian parasite</name>
    <dbReference type="NCBI Taxonomy" id="27973"/>
    <lineage>
        <taxon>Eukaryota</taxon>
        <taxon>Fungi</taxon>
        <taxon>Fungi incertae sedis</taxon>
        <taxon>Microsporidia</taxon>
        <taxon>Unikaryonidae</taxon>
        <taxon>Encephalitozoon</taxon>
    </lineage>
</organism>
<evidence type="ECO:0000313" key="8">
    <source>
        <dbReference type="Proteomes" id="UP001217963"/>
    </source>
</evidence>
<name>A0ABY8CQB5_ENCHE</name>
<dbReference type="SUPFAM" id="SSF50978">
    <property type="entry name" value="WD40 repeat-like"/>
    <property type="match status" value="1"/>
</dbReference>
<protein>
    <submittedName>
        <fullName evidence="7">U3 small nucleolar RNA-associated protein 15</fullName>
    </submittedName>
</protein>
<keyword evidence="2" id="KW-0698">rRNA processing</keyword>
<dbReference type="InterPro" id="IPR018983">
    <property type="entry name" value="U3_snoRNA-assocProt_15_C"/>
</dbReference>
<proteinExistence type="predicted"/>
<keyword evidence="4" id="KW-0677">Repeat</keyword>
<comment type="subcellular location">
    <subcellularLocation>
        <location evidence="1">Nucleus</location>
        <location evidence="1">Nucleolus</location>
    </subcellularLocation>
</comment>
<dbReference type="InterPro" id="IPR036322">
    <property type="entry name" value="WD40_repeat_dom_sf"/>
</dbReference>
<gene>
    <name evidence="7" type="ORF">PFJ87_11g01230</name>
</gene>
<keyword evidence="8" id="KW-1185">Reference proteome</keyword>
<evidence type="ECO:0000259" key="6">
    <source>
        <dbReference type="Pfam" id="PF09384"/>
    </source>
</evidence>
<keyword evidence="5" id="KW-0539">Nucleus</keyword>
<dbReference type="Gene3D" id="2.130.10.10">
    <property type="entry name" value="YVTN repeat-like/Quinoprotein amine dehydrogenase"/>
    <property type="match status" value="1"/>
</dbReference>
<dbReference type="Pfam" id="PF09384">
    <property type="entry name" value="UTP15_C"/>
    <property type="match status" value="1"/>
</dbReference>
<dbReference type="PANTHER" id="PTHR19924">
    <property type="entry name" value="UTP15 U3 SMALL NUCLEOLAR RNA-ASSOCIATED PROTEIN 15 FAMILY MEMBER"/>
    <property type="match status" value="1"/>
</dbReference>
<feature type="domain" description="U3 small nucleolar RNA-associated protein 15 C-terminal" evidence="6">
    <location>
        <begin position="306"/>
        <end position="442"/>
    </location>
</feature>
<dbReference type="PANTHER" id="PTHR19924:SF26">
    <property type="entry name" value="U3 SMALL NUCLEOLAR RNA-ASSOCIATED PROTEIN 15 HOMOLOG"/>
    <property type="match status" value="1"/>
</dbReference>
<keyword evidence="3" id="KW-0853">WD repeat</keyword>
<evidence type="ECO:0000256" key="2">
    <source>
        <dbReference type="ARBA" id="ARBA00022552"/>
    </source>
</evidence>
<evidence type="ECO:0000256" key="5">
    <source>
        <dbReference type="ARBA" id="ARBA00023242"/>
    </source>
</evidence>
<evidence type="ECO:0000256" key="3">
    <source>
        <dbReference type="ARBA" id="ARBA00022574"/>
    </source>
</evidence>
<sequence length="447" mass="50857">MVYFRSNNFGIADSSRESFKMIYEQEAPVSNLCCCKDGIVVGCGNRALVVKKDESKRKKIAKFDRDISAMDVCEELVACGDEGGGIKVIGRMRSIVRQYYEHEARVNEIKISGEMVMSCSDDMKVKVFELSKPKSVVTIAENTDYVKSIDVGDGVMFSGSYDGFINGYSLSTFEKVFKYDTKRRVSKVCALGGGRLAFASGSEVCVIDVENGGKETGRFFHIKEVTSMMFYEGRLYTVSLDASIRVFTMDLRMISKIGIRGGILSIGIFDDVVCLGLEDGGVLELVKEKAKRDMVELRCREGELDDEVKIKVVPNRLEKFNFLEKRLNAFEYKKSMIHAVKRRDIQELFAVMSYIHERGEFEHALQDLSRREVEDVLDVIIEFFMVKELVPIFTECIETILFLYERDIKDDDTLGRKIEVLGSVIDDEMYFQEENLRSIAFLECFQG</sequence>
<dbReference type="SMART" id="SM00320">
    <property type="entry name" value="WD40"/>
    <property type="match status" value="3"/>
</dbReference>
<dbReference type="InterPro" id="IPR001680">
    <property type="entry name" value="WD40_rpt"/>
</dbReference>
<evidence type="ECO:0000313" key="7">
    <source>
        <dbReference type="EMBL" id="WEL39886.1"/>
    </source>
</evidence>
<evidence type="ECO:0000256" key="1">
    <source>
        <dbReference type="ARBA" id="ARBA00004604"/>
    </source>
</evidence>
<dbReference type="InterPro" id="IPR015943">
    <property type="entry name" value="WD40/YVTN_repeat-like_dom_sf"/>
</dbReference>
<dbReference type="EMBL" id="CP119072">
    <property type="protein sequence ID" value="WEL39886.1"/>
    <property type="molecule type" value="Genomic_DNA"/>
</dbReference>
<evidence type="ECO:0000256" key="4">
    <source>
        <dbReference type="ARBA" id="ARBA00022737"/>
    </source>
</evidence>
<dbReference type="Proteomes" id="UP001217963">
    <property type="component" value="Chromosome XI"/>
</dbReference>
<reference evidence="7 8" key="1">
    <citation type="submission" date="2023-02" db="EMBL/GenBank/DDBJ databases">
        <title>Encephalitozoon hellem ATCC 50451 complete genome.</title>
        <authorList>
            <person name="Mascarenhas dos Santos A.C."/>
            <person name="Julian A.T."/>
            <person name="Pombert J.-F."/>
        </authorList>
    </citation>
    <scope>NUCLEOTIDE SEQUENCE [LARGE SCALE GENOMIC DNA]</scope>
    <source>
        <strain evidence="7 8">ATCC 50451</strain>
    </source>
</reference>